<keyword evidence="1" id="KW-0812">Transmembrane</keyword>
<accession>A0A7W8EB68</accession>
<dbReference type="RefSeq" id="WP_184259936.1">
    <property type="nucleotide sequence ID" value="NZ_JACHIO010000027.1"/>
</dbReference>
<evidence type="ECO:0000313" key="2">
    <source>
        <dbReference type="EMBL" id="MBB5066393.1"/>
    </source>
</evidence>
<dbReference type="EMBL" id="JACHIO010000027">
    <property type="protein sequence ID" value="MBB5066393.1"/>
    <property type="molecule type" value="Genomic_DNA"/>
</dbReference>
<keyword evidence="1" id="KW-1133">Transmembrane helix</keyword>
<keyword evidence="1" id="KW-0472">Membrane</keyword>
<evidence type="ECO:0000256" key="1">
    <source>
        <dbReference type="SAM" id="Phobius"/>
    </source>
</evidence>
<organism evidence="2 3">
    <name type="scientific">Granulicella mallensis</name>
    <dbReference type="NCBI Taxonomy" id="940614"/>
    <lineage>
        <taxon>Bacteria</taxon>
        <taxon>Pseudomonadati</taxon>
        <taxon>Acidobacteriota</taxon>
        <taxon>Terriglobia</taxon>
        <taxon>Terriglobales</taxon>
        <taxon>Acidobacteriaceae</taxon>
        <taxon>Granulicella</taxon>
    </lineage>
</organism>
<name>A0A7W8EB68_9BACT</name>
<proteinExistence type="predicted"/>
<dbReference type="Proteomes" id="UP000584867">
    <property type="component" value="Unassembled WGS sequence"/>
</dbReference>
<evidence type="ECO:0000313" key="3">
    <source>
        <dbReference type="Proteomes" id="UP000584867"/>
    </source>
</evidence>
<feature type="transmembrane region" description="Helical" evidence="1">
    <location>
        <begin position="91"/>
        <end position="112"/>
    </location>
</feature>
<feature type="transmembrane region" description="Helical" evidence="1">
    <location>
        <begin position="63"/>
        <end position="85"/>
    </location>
</feature>
<protein>
    <submittedName>
        <fullName evidence="2">Uncharacterized protein</fullName>
    </submittedName>
</protein>
<gene>
    <name evidence="2" type="ORF">HDF15_004770</name>
</gene>
<dbReference type="AlphaFoldDB" id="A0A7W8EB68"/>
<comment type="caution">
    <text evidence="2">The sequence shown here is derived from an EMBL/GenBank/DDBJ whole genome shotgun (WGS) entry which is preliminary data.</text>
</comment>
<reference evidence="2 3" key="1">
    <citation type="submission" date="2020-08" db="EMBL/GenBank/DDBJ databases">
        <title>Genomic Encyclopedia of Type Strains, Phase IV (KMG-V): Genome sequencing to study the core and pangenomes of soil and plant-associated prokaryotes.</title>
        <authorList>
            <person name="Whitman W."/>
        </authorList>
    </citation>
    <scope>NUCLEOTIDE SEQUENCE [LARGE SCALE GENOMIC DNA]</scope>
    <source>
        <strain evidence="2 3">X5P3</strain>
    </source>
</reference>
<feature type="transmembrane region" description="Helical" evidence="1">
    <location>
        <begin position="119"/>
        <end position="141"/>
    </location>
</feature>
<sequence length="424" mass="47148">MDVAVDAYVQIWRTYDLGMKIIAFTCGVRHARIARMIDSHYVQRSAYLRLLRWRICFRYLHKVFKILGSISLGLFCVAALLWHHFGTDLSLPVLADSTPILLAIVGIIMSFIPPKKETAHIVACFVLIVIALVGTAVLTAVRLRGENSHKAEINTLGAKLDAVGSQNTKLSNFLIEERGTGRMTEADRRRGIETTLRNEYILSHDPIDPEILAGTKMPPAAWMKEKLHDLGENWTVSEEVSRTAVPSPRSYIVLAGGPKFTGPNTAGIEGSDFIAGSAIAFNIHYKNTGPNSIQLVDQAAVAFLKDDYKPETQKAVLTQFAEEVKREKKAFNGPKPDASNVHTVGAGTEEFITDSEWSDTWERIAFTQDDLDALKTGTKIAFVLNEITYKDAGTIHHFRMCMWLQPPAASAGIWHYCQIFNDSD</sequence>